<keyword evidence="9" id="KW-1185">Reference proteome</keyword>
<dbReference type="Proteomes" id="UP001205601">
    <property type="component" value="Unassembled WGS sequence"/>
</dbReference>
<feature type="transmembrane region" description="Helical" evidence="7">
    <location>
        <begin position="105"/>
        <end position="123"/>
    </location>
</feature>
<comment type="caution">
    <text evidence="8">The sequence shown here is derived from an EMBL/GenBank/DDBJ whole genome shotgun (WGS) entry which is preliminary data.</text>
</comment>
<comment type="subcellular location">
    <subcellularLocation>
        <location evidence="1">Cell membrane</location>
        <topology evidence="1">Multi-pass membrane protein</topology>
    </subcellularLocation>
</comment>
<evidence type="ECO:0000256" key="2">
    <source>
        <dbReference type="ARBA" id="ARBA00006679"/>
    </source>
</evidence>
<dbReference type="RefSeq" id="WP_261494307.1">
    <property type="nucleotide sequence ID" value="NZ_JAOCQF010000001.1"/>
</dbReference>
<evidence type="ECO:0000313" key="9">
    <source>
        <dbReference type="Proteomes" id="UP001205601"/>
    </source>
</evidence>
<reference evidence="9" key="1">
    <citation type="submission" date="2023-07" db="EMBL/GenBank/DDBJ databases">
        <title>Defluviimonas sediminis sp. nov., isolated from mangrove sediment.</title>
        <authorList>
            <person name="Liu L."/>
            <person name="Li J."/>
            <person name="Huang Y."/>
            <person name="Pan J."/>
            <person name="Li M."/>
        </authorList>
    </citation>
    <scope>NUCLEOTIDE SEQUENCE [LARGE SCALE GENOMIC DNA]</scope>
    <source>
        <strain evidence="9">FT324</strain>
    </source>
</reference>
<evidence type="ECO:0000313" key="8">
    <source>
        <dbReference type="EMBL" id="MCT8328885.1"/>
    </source>
</evidence>
<evidence type="ECO:0000256" key="1">
    <source>
        <dbReference type="ARBA" id="ARBA00004651"/>
    </source>
</evidence>
<dbReference type="InterPro" id="IPR032808">
    <property type="entry name" value="DoxX"/>
</dbReference>
<dbReference type="PANTHER" id="PTHR33452">
    <property type="entry name" value="OXIDOREDUCTASE CATD-RELATED"/>
    <property type="match status" value="1"/>
</dbReference>
<protein>
    <submittedName>
        <fullName evidence="8">DoxX family protein</fullName>
    </submittedName>
</protein>
<keyword evidence="4 7" id="KW-0812">Transmembrane</keyword>
<feature type="transmembrane region" description="Helical" evidence="7">
    <location>
        <begin position="49"/>
        <end position="69"/>
    </location>
</feature>
<dbReference type="Pfam" id="PF07681">
    <property type="entry name" value="DoxX"/>
    <property type="match status" value="1"/>
</dbReference>
<evidence type="ECO:0000256" key="4">
    <source>
        <dbReference type="ARBA" id="ARBA00022692"/>
    </source>
</evidence>
<dbReference type="InterPro" id="IPR051907">
    <property type="entry name" value="DoxX-like_oxidoreductase"/>
</dbReference>
<dbReference type="PANTHER" id="PTHR33452:SF1">
    <property type="entry name" value="INNER MEMBRANE PROTEIN YPHA-RELATED"/>
    <property type="match status" value="1"/>
</dbReference>
<accession>A0ABT2NIY7</accession>
<dbReference type="EMBL" id="JAOCQF010000001">
    <property type="protein sequence ID" value="MCT8328885.1"/>
    <property type="molecule type" value="Genomic_DNA"/>
</dbReference>
<keyword evidence="5 7" id="KW-1133">Transmembrane helix</keyword>
<evidence type="ECO:0000256" key="6">
    <source>
        <dbReference type="ARBA" id="ARBA00023136"/>
    </source>
</evidence>
<sequence>MPIEPNVAPFAVTLLCVALGVMFLAHSLVLKLVIFTLPGTAQFFVSIGLPGWFAYAVFAIEAIGGALLVLGIHARWVALALVPILAGATWAHGGNGWMFGYENGGWEYPLYLTLLAVCQFLLGDGRYALIPSRPVVELFPGFAGGQRP</sequence>
<keyword evidence="3" id="KW-1003">Cell membrane</keyword>
<evidence type="ECO:0000256" key="7">
    <source>
        <dbReference type="SAM" id="Phobius"/>
    </source>
</evidence>
<feature type="transmembrane region" description="Helical" evidence="7">
    <location>
        <begin position="76"/>
        <end position="93"/>
    </location>
</feature>
<organism evidence="8 9">
    <name type="scientific">Albidovulum sediminis</name>
    <dbReference type="NCBI Taxonomy" id="3066345"/>
    <lineage>
        <taxon>Bacteria</taxon>
        <taxon>Pseudomonadati</taxon>
        <taxon>Pseudomonadota</taxon>
        <taxon>Alphaproteobacteria</taxon>
        <taxon>Rhodobacterales</taxon>
        <taxon>Paracoccaceae</taxon>
        <taxon>Albidovulum</taxon>
    </lineage>
</organism>
<keyword evidence="6 7" id="KW-0472">Membrane</keyword>
<gene>
    <name evidence="8" type="ORF">N5I32_05070</name>
</gene>
<evidence type="ECO:0000256" key="5">
    <source>
        <dbReference type="ARBA" id="ARBA00022989"/>
    </source>
</evidence>
<evidence type="ECO:0000256" key="3">
    <source>
        <dbReference type="ARBA" id="ARBA00022475"/>
    </source>
</evidence>
<name>A0ABT2NIY7_9RHOB</name>
<comment type="similarity">
    <text evidence="2">Belongs to the DoxX family.</text>
</comment>
<feature type="transmembrane region" description="Helical" evidence="7">
    <location>
        <begin position="7"/>
        <end position="29"/>
    </location>
</feature>
<proteinExistence type="inferred from homology"/>